<feature type="compositionally biased region" description="Polar residues" evidence="1">
    <location>
        <begin position="459"/>
        <end position="469"/>
    </location>
</feature>
<reference evidence="2" key="1">
    <citation type="journal article" date="2020" name="Stud. Mycol.">
        <title>101 Dothideomycetes genomes: a test case for predicting lifestyles and emergence of pathogens.</title>
        <authorList>
            <person name="Haridas S."/>
            <person name="Albert R."/>
            <person name="Binder M."/>
            <person name="Bloem J."/>
            <person name="Labutti K."/>
            <person name="Salamov A."/>
            <person name="Andreopoulos B."/>
            <person name="Baker S."/>
            <person name="Barry K."/>
            <person name="Bills G."/>
            <person name="Bluhm B."/>
            <person name="Cannon C."/>
            <person name="Castanera R."/>
            <person name="Culley D."/>
            <person name="Daum C."/>
            <person name="Ezra D."/>
            <person name="Gonzalez J."/>
            <person name="Henrissat B."/>
            <person name="Kuo A."/>
            <person name="Liang C."/>
            <person name="Lipzen A."/>
            <person name="Lutzoni F."/>
            <person name="Magnuson J."/>
            <person name="Mondo S."/>
            <person name="Nolan M."/>
            <person name="Ohm R."/>
            <person name="Pangilinan J."/>
            <person name="Park H.-J."/>
            <person name="Ramirez L."/>
            <person name="Alfaro M."/>
            <person name="Sun H."/>
            <person name="Tritt A."/>
            <person name="Yoshinaga Y."/>
            <person name="Zwiers L.-H."/>
            <person name="Turgeon B."/>
            <person name="Goodwin S."/>
            <person name="Spatafora J."/>
            <person name="Crous P."/>
            <person name="Grigoriev I."/>
        </authorList>
    </citation>
    <scope>NUCLEOTIDE SEQUENCE</scope>
    <source>
        <strain evidence="2">ATCC 36951</strain>
    </source>
</reference>
<keyword evidence="3" id="KW-1185">Reference proteome</keyword>
<proteinExistence type="predicted"/>
<feature type="region of interest" description="Disordered" evidence="1">
    <location>
        <begin position="237"/>
        <end position="316"/>
    </location>
</feature>
<dbReference type="GeneID" id="54564875"/>
<dbReference type="Proteomes" id="UP000799537">
    <property type="component" value="Unassembled WGS sequence"/>
</dbReference>
<name>A0A6A6D0R0_ZASCE</name>
<feature type="compositionally biased region" description="Basic and acidic residues" evidence="1">
    <location>
        <begin position="470"/>
        <end position="486"/>
    </location>
</feature>
<feature type="compositionally biased region" description="Basic and acidic residues" evidence="1">
    <location>
        <begin position="506"/>
        <end position="515"/>
    </location>
</feature>
<accession>A0A6A6D0R0</accession>
<evidence type="ECO:0000256" key="1">
    <source>
        <dbReference type="SAM" id="MobiDB-lite"/>
    </source>
</evidence>
<dbReference type="EMBL" id="ML993583">
    <property type="protein sequence ID" value="KAF2171236.1"/>
    <property type="molecule type" value="Genomic_DNA"/>
</dbReference>
<protein>
    <submittedName>
        <fullName evidence="2">Uncharacterized protein</fullName>
    </submittedName>
</protein>
<sequence length="528" mass="59032">MPPKPVAEASKAKMPDMLNQAILNDVLQYGVDKSRFAMTGKLLPKGVPKKLKDRHAHDTRILKDWVNFNHEQRPSYRTQPPRLGDPLAKPDDPLTSLFHVKRRGELDDPMEQFRSKLKETENDKKKNLKSEAEVTQAIETHHSTLHRLCNQSVETIARLIQALYIDKHRIRLEVIENITPQVLLDLGFSNGDISELMSNKPPLKAFKDRFSIAQKKVIEAGYQVVVGNGDKFEPQLTFGGDISDSEVEEQTTGRASAAKRKRKKDAADSDEDKSCGKSRRARKTKSKHGTQVKTEPVEDATSQSGAPEQPPKNASLCLNDTARHEGQAAKDVSQQAGQDAMGAYWERMADELNKKPTVSDYKAFFGRQWLPGWLTDMPREVKLRMVLGVCNFEKVSPPTTDLNNKVAQILENRARSGKWGLDMAPNEYTPQWVQENYTEIRAKVDELIEQKGLHRKKQQTGNAIRSSNETQDHQSTGDEVIGKDVDQGVEDTGVDQNSGAGDGFEDDKGGAEDGGPHGSRPANPWTTR</sequence>
<feature type="compositionally biased region" description="Basic residues" evidence="1">
    <location>
        <begin position="276"/>
        <end position="290"/>
    </location>
</feature>
<dbReference type="AlphaFoldDB" id="A0A6A6D0R0"/>
<feature type="region of interest" description="Disordered" evidence="1">
    <location>
        <begin position="72"/>
        <end position="93"/>
    </location>
</feature>
<feature type="region of interest" description="Disordered" evidence="1">
    <location>
        <begin position="452"/>
        <end position="528"/>
    </location>
</feature>
<gene>
    <name evidence="2" type="ORF">M409DRAFT_50702</name>
</gene>
<evidence type="ECO:0000313" key="2">
    <source>
        <dbReference type="EMBL" id="KAF2171236.1"/>
    </source>
</evidence>
<evidence type="ECO:0000313" key="3">
    <source>
        <dbReference type="Proteomes" id="UP000799537"/>
    </source>
</evidence>
<organism evidence="2 3">
    <name type="scientific">Zasmidium cellare ATCC 36951</name>
    <dbReference type="NCBI Taxonomy" id="1080233"/>
    <lineage>
        <taxon>Eukaryota</taxon>
        <taxon>Fungi</taxon>
        <taxon>Dikarya</taxon>
        <taxon>Ascomycota</taxon>
        <taxon>Pezizomycotina</taxon>
        <taxon>Dothideomycetes</taxon>
        <taxon>Dothideomycetidae</taxon>
        <taxon>Mycosphaerellales</taxon>
        <taxon>Mycosphaerellaceae</taxon>
        <taxon>Zasmidium</taxon>
    </lineage>
</organism>
<dbReference type="RefSeq" id="XP_033672125.1">
    <property type="nucleotide sequence ID" value="XM_033811603.1"/>
</dbReference>